<sequence length="123" mass="14105">MEDYIKKAEAAIKMLAAEAFEKLEKKKRLELQDAIVLALYVNMRKVDQLREDVDGVLRAFRRLDELVDVVKQLKSAVEALQKSQTSDDVAKVLREVSTKLDQILLAVSYKEVETRPNEAEPHH</sequence>
<dbReference type="STRING" id="410359.Pcal_0073"/>
<evidence type="ECO:0000313" key="2">
    <source>
        <dbReference type="Proteomes" id="UP000001431"/>
    </source>
</evidence>
<dbReference type="GeneID" id="4910181"/>
<accession>A3MS96</accession>
<dbReference type="OrthoDB" id="27062at2157"/>
<dbReference type="AlphaFoldDB" id="A3MS96"/>
<gene>
    <name evidence="1" type="ordered locus">Pcal_0073</name>
</gene>
<evidence type="ECO:0000313" key="1">
    <source>
        <dbReference type="EMBL" id="ABO07513.1"/>
    </source>
</evidence>
<dbReference type="Proteomes" id="UP000001431">
    <property type="component" value="Chromosome"/>
</dbReference>
<name>A3MS96_PYRCJ</name>
<organism evidence="1 2">
    <name type="scientific">Pyrobaculum calidifontis (strain DSM 21063 / JCM 11548 / VA1)</name>
    <dbReference type="NCBI Taxonomy" id="410359"/>
    <lineage>
        <taxon>Archaea</taxon>
        <taxon>Thermoproteota</taxon>
        <taxon>Thermoprotei</taxon>
        <taxon>Thermoproteales</taxon>
        <taxon>Thermoproteaceae</taxon>
        <taxon>Pyrobaculum</taxon>
    </lineage>
</organism>
<keyword evidence="2" id="KW-1185">Reference proteome</keyword>
<proteinExistence type="predicted"/>
<protein>
    <submittedName>
        <fullName evidence="1">Uncharacterized protein</fullName>
    </submittedName>
</protein>
<dbReference type="KEGG" id="pcl:Pcal_0073"/>
<reference evidence="1" key="1">
    <citation type="submission" date="2007-02" db="EMBL/GenBank/DDBJ databases">
        <title>Complete sequence of Pyrobaculum calidifontis JCM 11548.</title>
        <authorList>
            <consortium name="US DOE Joint Genome Institute"/>
            <person name="Copeland A."/>
            <person name="Lucas S."/>
            <person name="Lapidus A."/>
            <person name="Barry K."/>
            <person name="Glavina del Rio T."/>
            <person name="Dalin E."/>
            <person name="Tice H."/>
            <person name="Pitluck S."/>
            <person name="Chain P."/>
            <person name="Malfatti S."/>
            <person name="Shin M."/>
            <person name="Vergez L."/>
            <person name="Schmutz J."/>
            <person name="Larimer F."/>
            <person name="Land M."/>
            <person name="Hauser L."/>
            <person name="Kyrpides N."/>
            <person name="Mikhailova N."/>
            <person name="Cozen A.E."/>
            <person name="Fitz-Gibbon S.T."/>
            <person name="House C.H."/>
            <person name="Saltikov C."/>
            <person name="Lowe T.M."/>
            <person name="Richardson P."/>
        </authorList>
    </citation>
    <scope>NUCLEOTIDE SEQUENCE [LARGE SCALE GENOMIC DNA]</scope>
    <source>
        <strain evidence="1">JCM 11548</strain>
    </source>
</reference>
<dbReference type="eggNOG" id="arCOG05470">
    <property type="taxonomic scope" value="Archaea"/>
</dbReference>
<dbReference type="RefSeq" id="WP_011848770.1">
    <property type="nucleotide sequence ID" value="NC_009073.1"/>
</dbReference>
<dbReference type="EMBL" id="CP000561">
    <property type="protein sequence ID" value="ABO07513.1"/>
    <property type="molecule type" value="Genomic_DNA"/>
</dbReference>
<dbReference type="HOGENOM" id="CLU_2103603_0_0_2"/>